<proteinExistence type="inferred from homology"/>
<dbReference type="Gene3D" id="3.40.50.1820">
    <property type="entry name" value="alpha/beta hydrolase"/>
    <property type="match status" value="1"/>
</dbReference>
<dbReference type="InParanoid" id="A0A7R8V355"/>
<evidence type="ECO:0000313" key="9">
    <source>
        <dbReference type="Proteomes" id="UP000594454"/>
    </source>
</evidence>
<dbReference type="PRINTS" id="PR00821">
    <property type="entry name" value="TAGLIPASE"/>
</dbReference>
<dbReference type="AlphaFoldDB" id="A0A7R8V355"/>
<evidence type="ECO:0000256" key="1">
    <source>
        <dbReference type="ARBA" id="ARBA00004613"/>
    </source>
</evidence>
<protein>
    <recommendedName>
        <fullName evidence="7">Lipase domain-containing protein</fullName>
    </recommendedName>
</protein>
<feature type="active site" description="Charge relay system" evidence="4">
    <location>
        <position position="312"/>
    </location>
</feature>
<dbReference type="OrthoDB" id="199913at2759"/>
<dbReference type="OMA" id="SPKAMYF"/>
<reference evidence="8 9" key="1">
    <citation type="submission" date="2020-11" db="EMBL/GenBank/DDBJ databases">
        <authorList>
            <person name="Wallbank WR R."/>
            <person name="Pardo Diaz C."/>
            <person name="Kozak K."/>
            <person name="Martin S."/>
            <person name="Jiggins C."/>
            <person name="Moest M."/>
            <person name="Warren A I."/>
            <person name="Generalovic N T."/>
            <person name="Byers J.R.P. K."/>
            <person name="Montejo-Kovacevich G."/>
            <person name="Yen C E."/>
        </authorList>
    </citation>
    <scope>NUCLEOTIDE SEQUENCE [LARGE SCALE GENOMIC DNA]</scope>
</reference>
<accession>A0A7R8V355</accession>
<dbReference type="Pfam" id="PF00151">
    <property type="entry name" value="Lipase"/>
    <property type="match status" value="1"/>
</dbReference>
<dbReference type="InterPro" id="IPR029058">
    <property type="entry name" value="AB_hydrolase_fold"/>
</dbReference>
<dbReference type="GO" id="GO:0005615">
    <property type="term" value="C:extracellular space"/>
    <property type="evidence" value="ECO:0007669"/>
    <property type="project" value="TreeGrafter"/>
</dbReference>
<dbReference type="GO" id="GO:0046872">
    <property type="term" value="F:metal ion binding"/>
    <property type="evidence" value="ECO:0007669"/>
    <property type="project" value="UniProtKB-KW"/>
</dbReference>
<dbReference type="SMR" id="A0A7R8V355"/>
<feature type="binding site" evidence="5">
    <location>
        <position position="244"/>
    </location>
    <ligand>
        <name>Ca(2+)</name>
        <dbReference type="ChEBI" id="CHEBI:29108"/>
    </ligand>
</feature>
<organism evidence="8 9">
    <name type="scientific">Hermetia illucens</name>
    <name type="common">Black soldier fly</name>
    <dbReference type="NCBI Taxonomy" id="343691"/>
    <lineage>
        <taxon>Eukaryota</taxon>
        <taxon>Metazoa</taxon>
        <taxon>Ecdysozoa</taxon>
        <taxon>Arthropoda</taxon>
        <taxon>Hexapoda</taxon>
        <taxon>Insecta</taxon>
        <taxon>Pterygota</taxon>
        <taxon>Neoptera</taxon>
        <taxon>Endopterygota</taxon>
        <taxon>Diptera</taxon>
        <taxon>Brachycera</taxon>
        <taxon>Stratiomyomorpha</taxon>
        <taxon>Stratiomyidae</taxon>
        <taxon>Hermetiinae</taxon>
        <taxon>Hermetia</taxon>
    </lineage>
</organism>
<sequence length="532" mass="59736">MILQNATAGLLLQTMLYLSNSSKQVVDPLDNIQTAPNEITETKCYGVYGCFPIDGPWQSPTRQINHAPQKPSQIRARYPVFNRFHREMPKFIDLNDPDGVQSLGINPNGSLFIVTHGYLESGDKPWIKELAMTLLDADKEGTASVVVVDWGGGSSPPYVQAVANIRLVGAITAHVVFLLYEELQFPNLDKVHMIGHSLGSHLSGYTGYTLQKDFGLKMGRITGLDPAEPLFGDTDPIVRLDKTDAHYVDVIHTDSHSLINGGLGMLKPIGHVDFYPNGGHDNPGCGLRFEEYMKQPKSSFFWSVQQFVSCNHIRSYEFFTESIKPNCPFMGITCDSFESFQEGKCSRCGHDGHMCIQFGYNSLKSYRYLVQNAEVRDTAPLVAYLMTSEKSPFCRAHYKVTIKMSAEDESAMHGGEIGIFSLKIHSVEKNETSMIPFSKEPKYFEPGFQYSAMLPGESVGKIDHLSVTWDYRTNFMNPFTWRLLASPRVYVEYVEVQSLENDLHKIKACSIFASPILSGTPSILREEYCHPW</sequence>
<feature type="binding site" evidence="5">
    <location>
        <position position="241"/>
    </location>
    <ligand>
        <name>Ca(2+)</name>
        <dbReference type="ChEBI" id="CHEBI:29108"/>
    </ligand>
</feature>
<dbReference type="InterPro" id="IPR016272">
    <property type="entry name" value="Lipase_LIPH"/>
</dbReference>
<dbReference type="EMBL" id="LR899013">
    <property type="protein sequence ID" value="CAD7091137.1"/>
    <property type="molecule type" value="Genomic_DNA"/>
</dbReference>
<dbReference type="InterPro" id="IPR000734">
    <property type="entry name" value="TAG_lipase"/>
</dbReference>
<feature type="active site" description="Nucleophile" evidence="4">
    <location>
        <position position="197"/>
    </location>
</feature>
<keyword evidence="5" id="KW-0106">Calcium</keyword>
<dbReference type="SUPFAM" id="SSF53474">
    <property type="entry name" value="alpha/beta-Hydrolases"/>
    <property type="match status" value="1"/>
</dbReference>
<feature type="active site" description="Charge relay system" evidence="4">
    <location>
        <position position="225"/>
    </location>
</feature>
<name>A0A7R8V355_HERIL</name>
<keyword evidence="3" id="KW-0964">Secreted</keyword>
<evidence type="ECO:0000256" key="5">
    <source>
        <dbReference type="PIRSR" id="PIRSR000865-2"/>
    </source>
</evidence>
<dbReference type="FunCoup" id="A0A7R8V355">
    <property type="interactions" value="26"/>
</dbReference>
<dbReference type="PANTHER" id="PTHR11610">
    <property type="entry name" value="LIPASE"/>
    <property type="match status" value="1"/>
</dbReference>
<gene>
    <name evidence="8" type="ORF">HERILL_LOCUS13573</name>
</gene>
<feature type="domain" description="Lipase" evidence="7">
    <location>
        <begin position="44"/>
        <end position="393"/>
    </location>
</feature>
<comment type="similarity">
    <text evidence="2 6">Belongs to the AB hydrolase superfamily. Lipase family.</text>
</comment>
<evidence type="ECO:0000256" key="6">
    <source>
        <dbReference type="RuleBase" id="RU004262"/>
    </source>
</evidence>
<dbReference type="GO" id="GO:0052689">
    <property type="term" value="F:carboxylic ester hydrolase activity"/>
    <property type="evidence" value="ECO:0007669"/>
    <property type="project" value="InterPro"/>
</dbReference>
<evidence type="ECO:0000259" key="7">
    <source>
        <dbReference type="Pfam" id="PF00151"/>
    </source>
</evidence>
<feature type="binding site" evidence="5">
    <location>
        <position position="239"/>
    </location>
    <ligand>
        <name>Ca(2+)</name>
        <dbReference type="ChEBI" id="CHEBI:29108"/>
    </ligand>
</feature>
<dbReference type="GO" id="GO:0016042">
    <property type="term" value="P:lipid catabolic process"/>
    <property type="evidence" value="ECO:0007669"/>
    <property type="project" value="TreeGrafter"/>
</dbReference>
<evidence type="ECO:0000256" key="3">
    <source>
        <dbReference type="ARBA" id="ARBA00022525"/>
    </source>
</evidence>
<dbReference type="InterPro" id="IPR013818">
    <property type="entry name" value="Lipase"/>
</dbReference>
<keyword evidence="9" id="KW-1185">Reference proteome</keyword>
<dbReference type="Proteomes" id="UP000594454">
    <property type="component" value="Chromosome 5"/>
</dbReference>
<dbReference type="PANTHER" id="PTHR11610:SF185">
    <property type="entry name" value="LD47264P"/>
    <property type="match status" value="1"/>
</dbReference>
<evidence type="ECO:0000256" key="2">
    <source>
        <dbReference type="ARBA" id="ARBA00010701"/>
    </source>
</evidence>
<evidence type="ECO:0000313" key="8">
    <source>
        <dbReference type="EMBL" id="CAD7091137.1"/>
    </source>
</evidence>
<dbReference type="GO" id="GO:0016298">
    <property type="term" value="F:lipase activity"/>
    <property type="evidence" value="ECO:0007669"/>
    <property type="project" value="InterPro"/>
</dbReference>
<keyword evidence="5" id="KW-0479">Metal-binding</keyword>
<evidence type="ECO:0000256" key="4">
    <source>
        <dbReference type="PIRSR" id="PIRSR000865-1"/>
    </source>
</evidence>
<comment type="subcellular location">
    <subcellularLocation>
        <location evidence="1">Secreted</location>
    </subcellularLocation>
</comment>
<dbReference type="PIRSF" id="PIRSF000865">
    <property type="entry name" value="Lipoprotein_lipase_LIPH"/>
    <property type="match status" value="1"/>
</dbReference>
<dbReference type="CDD" id="cd00707">
    <property type="entry name" value="Pancreat_lipase_like"/>
    <property type="match status" value="1"/>
</dbReference>
<dbReference type="InterPro" id="IPR033906">
    <property type="entry name" value="Lipase_N"/>
</dbReference>